<comment type="caution">
    <text evidence="5">The sequence shown here is derived from an EMBL/GenBank/DDBJ whole genome shotgun (WGS) entry which is preliminary data.</text>
</comment>
<dbReference type="RefSeq" id="WP_170031187.1">
    <property type="nucleotide sequence ID" value="NZ_JABDTL010000001.1"/>
</dbReference>
<proteinExistence type="predicted"/>
<accession>A0A841GUQ6</accession>
<dbReference type="Pfam" id="PF13181">
    <property type="entry name" value="TPR_8"/>
    <property type="match status" value="1"/>
</dbReference>
<dbReference type="AlphaFoldDB" id="A0A841GUQ6"/>
<dbReference type="SMART" id="SM00028">
    <property type="entry name" value="TPR"/>
    <property type="match status" value="5"/>
</dbReference>
<keyword evidence="2 3" id="KW-0802">TPR repeat</keyword>
<dbReference type="InterPro" id="IPR011990">
    <property type="entry name" value="TPR-like_helical_dom_sf"/>
</dbReference>
<dbReference type="SUPFAM" id="SSF48452">
    <property type="entry name" value="TPR-like"/>
    <property type="match status" value="3"/>
</dbReference>
<dbReference type="PANTHER" id="PTHR45586:SF1">
    <property type="entry name" value="LIPOPOLYSACCHARIDE ASSEMBLY PROTEIN B"/>
    <property type="match status" value="1"/>
</dbReference>
<dbReference type="Proteomes" id="UP000582837">
    <property type="component" value="Unassembled WGS sequence"/>
</dbReference>
<protein>
    <submittedName>
        <fullName evidence="5">Tetratricopeptide (TPR) repeat protein</fullName>
    </submittedName>
</protein>
<keyword evidence="6" id="KW-1185">Reference proteome</keyword>
<dbReference type="InterPro" id="IPR051012">
    <property type="entry name" value="CellSynth/LPSAsmb/PSIAsmb"/>
</dbReference>
<dbReference type="Pfam" id="PF13432">
    <property type="entry name" value="TPR_16"/>
    <property type="match status" value="1"/>
</dbReference>
<dbReference type="PANTHER" id="PTHR45586">
    <property type="entry name" value="TPR REPEAT-CONTAINING PROTEIN PA4667"/>
    <property type="match status" value="1"/>
</dbReference>
<dbReference type="EMBL" id="JACHIA010000001">
    <property type="protein sequence ID" value="MBB6068793.1"/>
    <property type="molecule type" value="Genomic_DNA"/>
</dbReference>
<keyword evidence="1" id="KW-0677">Repeat</keyword>
<feature type="repeat" description="TPR" evidence="3">
    <location>
        <begin position="480"/>
        <end position="513"/>
    </location>
</feature>
<feature type="repeat" description="TPR" evidence="3">
    <location>
        <begin position="681"/>
        <end position="714"/>
    </location>
</feature>
<feature type="region of interest" description="Disordered" evidence="4">
    <location>
        <begin position="316"/>
        <end position="391"/>
    </location>
</feature>
<evidence type="ECO:0000256" key="1">
    <source>
        <dbReference type="ARBA" id="ARBA00022737"/>
    </source>
</evidence>
<feature type="compositionally biased region" description="Acidic residues" evidence="4">
    <location>
        <begin position="342"/>
        <end position="355"/>
    </location>
</feature>
<evidence type="ECO:0000313" key="5">
    <source>
        <dbReference type="EMBL" id="MBB6068793.1"/>
    </source>
</evidence>
<sequence length="731" mass="78754">MANAAASKLRDQARAAENKDNWREAANLYRQVLEESPAEEVDIALWNRVGDLHLRVNETDRAVEAYEHAVNAYTDSGLYNNAIALCRKILRAVPGRAAIYHRLGQISAAAGFVADARQNFLEYAERMKRAGRPDDSFEALREFADLSQDVEVRRLLADQLLSHGKSAEAVEQMRILLGAAEQRGDEDSAAHIRDQIRAIDPEADVSPLLRDRTTAVDEFRHALHDGTRLEPLVAGLSHGAGVAAVAGLEPTSVVDAPLAGLESTALDTADSARGGVDTGGLQIEHTSLDLPEFAGGMDADDLGSDLLDAEDRASRLDAGETGEAPRFGHEEDESLYDLPAMDGDDGLLDEDEDGGELPLMDFGEGSAGTDLPLLSFGDEPPAPRAPEPVDPLPQLREQVAAAPADADARDALVRELRARGLGHEVDEVLENAHRALAAQGMYLEAVAPITALIGLRPGDPLLLQKRVEYAFRSGRPEPQVEAYLGLARHMAATGSAIKAAAVFRRVLELDPHNVEARQGAAAAGPPLAAPAAIPAPPPPAPVAPPRPAAPPAPEYVDLGALIMDEEEGEPTTRFIVEEREPSGDEDRDFSEMLASFRQKVAENIEVEDSASHYDLGVAFMEMGLVDEAIAEFQVALRGGSNPLATLEVLGQCFVDKQQYAVAGRVLDRALKLPTSADGDLVGVLYLLGRIQESTGRPEHALEYYERVVSVDIRFRDTSARVERLRRERGAA</sequence>
<dbReference type="InterPro" id="IPR019734">
    <property type="entry name" value="TPR_rpt"/>
</dbReference>
<dbReference type="PROSITE" id="PS50005">
    <property type="entry name" value="TPR"/>
    <property type="match status" value="3"/>
</dbReference>
<evidence type="ECO:0000256" key="2">
    <source>
        <dbReference type="ARBA" id="ARBA00022803"/>
    </source>
</evidence>
<organism evidence="5 6">
    <name type="scientific">Longimicrobium terrae</name>
    <dbReference type="NCBI Taxonomy" id="1639882"/>
    <lineage>
        <taxon>Bacteria</taxon>
        <taxon>Pseudomonadati</taxon>
        <taxon>Gemmatimonadota</taxon>
        <taxon>Longimicrobiia</taxon>
        <taxon>Longimicrobiales</taxon>
        <taxon>Longimicrobiaceae</taxon>
        <taxon>Longimicrobium</taxon>
    </lineage>
</organism>
<name>A0A841GUQ6_9BACT</name>
<evidence type="ECO:0000256" key="3">
    <source>
        <dbReference type="PROSITE-ProRule" id="PRU00339"/>
    </source>
</evidence>
<gene>
    <name evidence="5" type="ORF">HNQ61_000404</name>
</gene>
<dbReference type="Gene3D" id="1.25.40.10">
    <property type="entry name" value="Tetratricopeptide repeat domain"/>
    <property type="match status" value="4"/>
</dbReference>
<reference evidence="5 6" key="1">
    <citation type="submission" date="2020-08" db="EMBL/GenBank/DDBJ databases">
        <title>Genomic Encyclopedia of Type Strains, Phase IV (KMG-IV): sequencing the most valuable type-strain genomes for metagenomic binning, comparative biology and taxonomic classification.</title>
        <authorList>
            <person name="Goeker M."/>
        </authorList>
    </citation>
    <scope>NUCLEOTIDE SEQUENCE [LARGE SCALE GENOMIC DNA]</scope>
    <source>
        <strain evidence="5 6">DSM 29007</strain>
    </source>
</reference>
<evidence type="ECO:0000313" key="6">
    <source>
        <dbReference type="Proteomes" id="UP000582837"/>
    </source>
</evidence>
<feature type="compositionally biased region" description="Pro residues" evidence="4">
    <location>
        <begin position="380"/>
        <end position="391"/>
    </location>
</feature>
<evidence type="ECO:0000256" key="4">
    <source>
        <dbReference type="SAM" id="MobiDB-lite"/>
    </source>
</evidence>
<feature type="repeat" description="TPR" evidence="3">
    <location>
        <begin position="43"/>
        <end position="76"/>
    </location>
</feature>